<accession>A0A1R3T167</accession>
<organism evidence="2 3">
    <name type="scientific">Proteiniphilum saccharofermentans</name>
    <dbReference type="NCBI Taxonomy" id="1642647"/>
    <lineage>
        <taxon>Bacteria</taxon>
        <taxon>Pseudomonadati</taxon>
        <taxon>Bacteroidota</taxon>
        <taxon>Bacteroidia</taxon>
        <taxon>Bacteroidales</taxon>
        <taxon>Dysgonomonadaceae</taxon>
        <taxon>Proteiniphilum</taxon>
    </lineage>
</organism>
<evidence type="ECO:0000313" key="2">
    <source>
        <dbReference type="EMBL" id="SCD18958.1"/>
    </source>
</evidence>
<name>A0A1R3T167_9BACT</name>
<reference evidence="3" key="1">
    <citation type="submission" date="2016-08" db="EMBL/GenBank/DDBJ databases">
        <authorList>
            <person name="Wibberg D."/>
        </authorList>
    </citation>
    <scope>NUCLEOTIDE SEQUENCE [LARGE SCALE GENOMIC DNA]</scope>
</reference>
<protein>
    <submittedName>
        <fullName evidence="2">Putative secreted protein</fullName>
    </submittedName>
</protein>
<dbReference type="STRING" id="1642647.PSM36_0122"/>
<gene>
    <name evidence="2" type="ORF">PSM36_0122</name>
</gene>
<dbReference type="RefSeq" id="WP_076928342.1">
    <property type="nucleotide sequence ID" value="NZ_LT605205.1"/>
</dbReference>
<keyword evidence="3" id="KW-1185">Reference proteome</keyword>
<keyword evidence="1" id="KW-0732">Signal</keyword>
<dbReference type="Proteomes" id="UP000187464">
    <property type="component" value="Chromosome I"/>
</dbReference>
<feature type="signal peptide" evidence="1">
    <location>
        <begin position="1"/>
        <end position="25"/>
    </location>
</feature>
<dbReference type="EMBL" id="LT605205">
    <property type="protein sequence ID" value="SCD18958.1"/>
    <property type="molecule type" value="Genomic_DNA"/>
</dbReference>
<evidence type="ECO:0000313" key="3">
    <source>
        <dbReference type="Proteomes" id="UP000187464"/>
    </source>
</evidence>
<evidence type="ECO:0000256" key="1">
    <source>
        <dbReference type="SAM" id="SignalP"/>
    </source>
</evidence>
<feature type="chain" id="PRO_5013204142" evidence="1">
    <location>
        <begin position="26"/>
        <end position="187"/>
    </location>
</feature>
<dbReference type="KEGG" id="psac:PSM36_0122"/>
<proteinExistence type="predicted"/>
<dbReference type="AlphaFoldDB" id="A0A1R3T167"/>
<sequence length="187" mass="20115">MRTKNFFSIAALIICGLVCVNSVKAEGPSNTDNVTVNIRFKPIQTIVVNPSQKTVDLVYETKDHYASGVSSEQKDHLTVFSTGGFQVNVKSNGEFKRGDGAEVISAGDVKILASLGTNTAVGEFNEQALTTGDIPIITASEGGSVLNYNIKYDNTAAGASYQYINRYIHDDAESVYTAQVTYTIVSK</sequence>